<dbReference type="EMBL" id="CAXKWB010185980">
    <property type="protein sequence ID" value="CAL4255294.1"/>
    <property type="molecule type" value="Genomic_DNA"/>
</dbReference>
<feature type="compositionally biased region" description="Polar residues" evidence="1">
    <location>
        <begin position="217"/>
        <end position="238"/>
    </location>
</feature>
<keyword evidence="3" id="KW-1185">Reference proteome</keyword>
<comment type="caution">
    <text evidence="2">The sequence shown here is derived from an EMBL/GenBank/DDBJ whole genome shotgun (WGS) entry which is preliminary data.</text>
</comment>
<accession>A0AAV2SVF3</accession>
<reference evidence="2 3" key="1">
    <citation type="submission" date="2024-05" db="EMBL/GenBank/DDBJ databases">
        <authorList>
            <person name="Wallberg A."/>
        </authorList>
    </citation>
    <scope>NUCLEOTIDE SEQUENCE [LARGE SCALE GENOMIC DNA]</scope>
</reference>
<protein>
    <submittedName>
        <fullName evidence="2">Uncharacterized protein</fullName>
    </submittedName>
</protein>
<feature type="non-terminal residue" evidence="2">
    <location>
        <position position="238"/>
    </location>
</feature>
<dbReference type="Proteomes" id="UP001497623">
    <property type="component" value="Unassembled WGS sequence"/>
</dbReference>
<feature type="region of interest" description="Disordered" evidence="1">
    <location>
        <begin position="207"/>
        <end position="238"/>
    </location>
</feature>
<evidence type="ECO:0000313" key="3">
    <source>
        <dbReference type="Proteomes" id="UP001497623"/>
    </source>
</evidence>
<sequence length="238" mass="26107">MGQVIEGLDGSHIIQDNSWFSNQDIAMDVIRDTFPPPHDDYRHVRDDNTDVLANAHVAEANTDVLANAQVAEANTDVLANDHVAEAFGLETNAFKDGYSDQRAQMHEQNIMNGQISSNVNEPNILTKEPVIDNYQSVLLAEGILIPNELRQEIEVDSSTNVNTRQAKRLYGGYSQSTSSNNGGTIIEVNDASGFLFQNTFSGPLDQNFNGNNGGVLNDSQNMVPKTNAKTDPGWNEQQ</sequence>
<evidence type="ECO:0000313" key="2">
    <source>
        <dbReference type="EMBL" id="CAL4255294.1"/>
    </source>
</evidence>
<name>A0AAV2SVF3_MEGNR</name>
<proteinExistence type="predicted"/>
<evidence type="ECO:0000256" key="1">
    <source>
        <dbReference type="SAM" id="MobiDB-lite"/>
    </source>
</evidence>
<organism evidence="2 3">
    <name type="scientific">Meganyctiphanes norvegica</name>
    <name type="common">Northern krill</name>
    <name type="synonym">Thysanopoda norvegica</name>
    <dbReference type="NCBI Taxonomy" id="48144"/>
    <lineage>
        <taxon>Eukaryota</taxon>
        <taxon>Metazoa</taxon>
        <taxon>Ecdysozoa</taxon>
        <taxon>Arthropoda</taxon>
        <taxon>Crustacea</taxon>
        <taxon>Multicrustacea</taxon>
        <taxon>Malacostraca</taxon>
        <taxon>Eumalacostraca</taxon>
        <taxon>Eucarida</taxon>
        <taxon>Euphausiacea</taxon>
        <taxon>Euphausiidae</taxon>
        <taxon>Meganyctiphanes</taxon>
    </lineage>
</organism>
<dbReference type="AlphaFoldDB" id="A0AAV2SVF3"/>
<gene>
    <name evidence="2" type="ORF">MNOR_LOCUS41987</name>
</gene>